<protein>
    <submittedName>
        <fullName evidence="1">Uncharacterized protein</fullName>
    </submittedName>
</protein>
<gene>
    <name evidence="1" type="ORF">F934_00984</name>
</gene>
<proteinExistence type="predicted"/>
<reference evidence="1 2" key="1">
    <citation type="submission" date="2013-02" db="EMBL/GenBank/DDBJ databases">
        <title>The Genome Sequence of Acinetobacter beijerinckii ANC 3835.</title>
        <authorList>
            <consortium name="The Broad Institute Genome Sequencing Platform"/>
            <consortium name="The Broad Institute Genome Sequencing Center for Infectious Disease"/>
            <person name="Cerqueira G."/>
            <person name="Feldgarden M."/>
            <person name="Courvalin P."/>
            <person name="Perichon B."/>
            <person name="Grillot-Courvalin C."/>
            <person name="Clermont D."/>
            <person name="Rocha E."/>
            <person name="Yoon E.-J."/>
            <person name="Nemec A."/>
            <person name="Walker B."/>
            <person name="Young S.K."/>
            <person name="Zeng Q."/>
            <person name="Gargeya S."/>
            <person name="Fitzgerald M."/>
            <person name="Haas B."/>
            <person name="Abouelleil A."/>
            <person name="Alvarado L."/>
            <person name="Arachchi H.M."/>
            <person name="Berlin A.M."/>
            <person name="Chapman S.B."/>
            <person name="Dewar J."/>
            <person name="Goldberg J."/>
            <person name="Griggs A."/>
            <person name="Gujja S."/>
            <person name="Hansen M."/>
            <person name="Howarth C."/>
            <person name="Imamovic A."/>
            <person name="Larimer J."/>
            <person name="McCowan C."/>
            <person name="Murphy C."/>
            <person name="Neiman D."/>
            <person name="Pearson M."/>
            <person name="Priest M."/>
            <person name="Roberts A."/>
            <person name="Saif S."/>
            <person name="Shea T."/>
            <person name="Sisk P."/>
            <person name="Sykes S."/>
            <person name="Wortman J."/>
            <person name="Nusbaum C."/>
            <person name="Birren B."/>
        </authorList>
    </citation>
    <scope>NUCLEOTIDE SEQUENCE [LARGE SCALE GENOMIC DNA]</scope>
    <source>
        <strain evidence="1 2">ANC 3835</strain>
    </source>
</reference>
<dbReference type="HOGENOM" id="CLU_2406571_0_0_6"/>
<accession>N9E7I3</accession>
<dbReference type="Proteomes" id="UP000018417">
    <property type="component" value="Unassembled WGS sequence"/>
</dbReference>
<sequence length="92" mass="10578">MILSFFHHTTTHRLTDDLLVEVFFADFSTELPQQIPVFIEILALCRKYNCATYTQTYTSNKRAIKEANIKIKIITVPKASSLLIMVSPIFII</sequence>
<dbReference type="EMBL" id="APQK01000009">
    <property type="protein sequence ID" value="ENW06127.1"/>
    <property type="molecule type" value="Genomic_DNA"/>
</dbReference>
<evidence type="ECO:0000313" key="1">
    <source>
        <dbReference type="EMBL" id="ENW06127.1"/>
    </source>
</evidence>
<organism evidence="1 2">
    <name type="scientific">Acinetobacter beijerinckii ANC 3835</name>
    <dbReference type="NCBI Taxonomy" id="1217649"/>
    <lineage>
        <taxon>Bacteria</taxon>
        <taxon>Pseudomonadati</taxon>
        <taxon>Pseudomonadota</taxon>
        <taxon>Gammaproteobacteria</taxon>
        <taxon>Moraxellales</taxon>
        <taxon>Moraxellaceae</taxon>
        <taxon>Acinetobacter</taxon>
    </lineage>
</organism>
<dbReference type="AlphaFoldDB" id="N9E7I3"/>
<comment type="caution">
    <text evidence="1">The sequence shown here is derived from an EMBL/GenBank/DDBJ whole genome shotgun (WGS) entry which is preliminary data.</text>
</comment>
<name>N9E7I3_9GAMM</name>
<evidence type="ECO:0000313" key="2">
    <source>
        <dbReference type="Proteomes" id="UP000018417"/>
    </source>
</evidence>